<dbReference type="VEuPathDB" id="VectorBase:PHUM502020"/>
<dbReference type="RefSeq" id="XP_002430854.1">
    <property type="nucleotide sequence ID" value="XM_002430809.1"/>
</dbReference>
<keyword evidence="1" id="KW-1133">Transmembrane helix</keyword>
<dbReference type="HOGENOM" id="CLU_2362229_0_0_1"/>
<dbReference type="KEGG" id="phu:Phum_PHUM502020"/>
<evidence type="ECO:0000313" key="2">
    <source>
        <dbReference type="EMBL" id="EEB18116.1"/>
    </source>
</evidence>
<sequence length="96" mass="10705">MEINHHHHHHSDAEFESVYDDRLHPHGISTSSNSSWTFSNSHDYPKPRKGRLCGIFLIGAVLVVALSVIAIGGLAFYIGGKQTTNKQTNIFFYPLA</sequence>
<dbReference type="CTD" id="8231548"/>
<name>E0VXL0_PEDHC</name>
<reference evidence="2" key="1">
    <citation type="submission" date="2007-04" db="EMBL/GenBank/DDBJ databases">
        <title>Annotation of Pediculus humanus corporis strain USDA.</title>
        <authorList>
            <person name="Kirkness E."/>
            <person name="Hannick L."/>
            <person name="Hass B."/>
            <person name="Bruggner R."/>
            <person name="Lawson D."/>
            <person name="Bidwell S."/>
            <person name="Joardar V."/>
            <person name="Caler E."/>
            <person name="Walenz B."/>
            <person name="Inman J."/>
            <person name="Schobel S."/>
            <person name="Galinsky K."/>
            <person name="Amedeo P."/>
            <person name="Strausberg R."/>
        </authorList>
    </citation>
    <scope>NUCLEOTIDE SEQUENCE</scope>
    <source>
        <strain evidence="2">USDA</strain>
    </source>
</reference>
<gene>
    <name evidence="3" type="primary">8231548</name>
    <name evidence="2" type="ORF">Phum_PHUM502020</name>
</gene>
<dbReference type="GeneID" id="8231548"/>
<dbReference type="Proteomes" id="UP000009046">
    <property type="component" value="Unassembled WGS sequence"/>
</dbReference>
<reference evidence="3" key="3">
    <citation type="submission" date="2021-02" db="UniProtKB">
        <authorList>
            <consortium name="EnsemblMetazoa"/>
        </authorList>
    </citation>
    <scope>IDENTIFICATION</scope>
    <source>
        <strain evidence="3">USDA</strain>
    </source>
</reference>
<evidence type="ECO:0000256" key="1">
    <source>
        <dbReference type="SAM" id="Phobius"/>
    </source>
</evidence>
<organism>
    <name type="scientific">Pediculus humanus subsp. corporis</name>
    <name type="common">Body louse</name>
    <dbReference type="NCBI Taxonomy" id="121224"/>
    <lineage>
        <taxon>Eukaryota</taxon>
        <taxon>Metazoa</taxon>
        <taxon>Ecdysozoa</taxon>
        <taxon>Arthropoda</taxon>
        <taxon>Hexapoda</taxon>
        <taxon>Insecta</taxon>
        <taxon>Pterygota</taxon>
        <taxon>Neoptera</taxon>
        <taxon>Paraneoptera</taxon>
        <taxon>Psocodea</taxon>
        <taxon>Troctomorpha</taxon>
        <taxon>Phthiraptera</taxon>
        <taxon>Anoplura</taxon>
        <taxon>Pediculidae</taxon>
        <taxon>Pediculus</taxon>
    </lineage>
</organism>
<dbReference type="InParanoid" id="E0VXL0"/>
<dbReference type="EnsemblMetazoa" id="PHUM502020-RA">
    <property type="protein sequence ID" value="PHUM502020-PA"/>
    <property type="gene ID" value="PHUM502020"/>
</dbReference>
<keyword evidence="1" id="KW-0812">Transmembrane</keyword>
<keyword evidence="4" id="KW-1185">Reference proteome</keyword>
<accession>E0VXL0</accession>
<evidence type="ECO:0000313" key="4">
    <source>
        <dbReference type="Proteomes" id="UP000009046"/>
    </source>
</evidence>
<reference evidence="2" key="2">
    <citation type="submission" date="2007-04" db="EMBL/GenBank/DDBJ databases">
        <title>The genome of the human body louse.</title>
        <authorList>
            <consortium name="The Human Body Louse Genome Consortium"/>
            <person name="Kirkness E."/>
            <person name="Walenz B."/>
            <person name="Hass B."/>
            <person name="Bruggner R."/>
            <person name="Strausberg R."/>
        </authorList>
    </citation>
    <scope>NUCLEOTIDE SEQUENCE</scope>
    <source>
        <strain evidence="2">USDA</strain>
    </source>
</reference>
<keyword evidence="1" id="KW-0472">Membrane</keyword>
<dbReference type="EMBL" id="DS235833">
    <property type="protein sequence ID" value="EEB18116.1"/>
    <property type="molecule type" value="Genomic_DNA"/>
</dbReference>
<protein>
    <submittedName>
        <fullName evidence="2 3">Uncharacterized protein</fullName>
    </submittedName>
</protein>
<dbReference type="AlphaFoldDB" id="E0VXL0"/>
<proteinExistence type="predicted"/>
<evidence type="ECO:0000313" key="3">
    <source>
        <dbReference type="EnsemblMetazoa" id="PHUM502020-PA"/>
    </source>
</evidence>
<dbReference type="EMBL" id="AAZO01006090">
    <property type="status" value="NOT_ANNOTATED_CDS"/>
    <property type="molecule type" value="Genomic_DNA"/>
</dbReference>
<feature type="transmembrane region" description="Helical" evidence="1">
    <location>
        <begin position="52"/>
        <end position="78"/>
    </location>
</feature>